<feature type="domain" description="Tubby N-terminal" evidence="8">
    <location>
        <begin position="42"/>
        <end position="130"/>
    </location>
</feature>
<dbReference type="PRINTS" id="PR01573">
    <property type="entry name" value="SUPERTUBBY"/>
</dbReference>
<dbReference type="Proteomes" id="UP000594220">
    <property type="component" value="Unplaced"/>
</dbReference>
<evidence type="ECO:0000313" key="10">
    <source>
        <dbReference type="Proteomes" id="UP000594220"/>
    </source>
</evidence>
<reference evidence="9" key="1">
    <citation type="submission" date="2025-08" db="UniProtKB">
        <authorList>
            <consortium name="Ensembl"/>
        </authorList>
    </citation>
    <scope>IDENTIFICATION</scope>
</reference>
<dbReference type="PANTHER" id="PTHR16517:SF20">
    <property type="entry name" value="TUBBY PROTEIN HOMOLOG"/>
    <property type="match status" value="1"/>
</dbReference>
<evidence type="ECO:0000256" key="2">
    <source>
        <dbReference type="ARBA" id="ARBA00004613"/>
    </source>
</evidence>
<dbReference type="InterPro" id="IPR005398">
    <property type="entry name" value="Tubby_N"/>
</dbReference>
<accession>A0A7M4FHS9</accession>
<keyword evidence="5" id="KW-0964">Secreted</keyword>
<dbReference type="InterPro" id="IPR000007">
    <property type="entry name" value="Tubby_C"/>
</dbReference>
<reference evidence="9" key="2">
    <citation type="submission" date="2025-09" db="UniProtKB">
        <authorList>
            <consortium name="Ensembl"/>
        </authorList>
    </citation>
    <scope>IDENTIFICATION</scope>
</reference>
<dbReference type="InterPro" id="IPR025659">
    <property type="entry name" value="Tubby-like_C"/>
</dbReference>
<proteinExistence type="inferred from homology"/>
<evidence type="ECO:0000259" key="7">
    <source>
        <dbReference type="Pfam" id="PF01167"/>
    </source>
</evidence>
<dbReference type="PANTHER" id="PTHR16517">
    <property type="entry name" value="TUBBY-RELATED"/>
    <property type="match status" value="1"/>
</dbReference>
<dbReference type="GO" id="GO:0061512">
    <property type="term" value="P:protein localization to cilium"/>
    <property type="evidence" value="ECO:0007669"/>
    <property type="project" value="TreeGrafter"/>
</dbReference>
<dbReference type="SUPFAM" id="SSF54518">
    <property type="entry name" value="Tubby C-terminal domain-like"/>
    <property type="match status" value="1"/>
</dbReference>
<dbReference type="GO" id="GO:0005737">
    <property type="term" value="C:cytoplasm"/>
    <property type="evidence" value="ECO:0007669"/>
    <property type="project" value="UniProtKB-SubCell"/>
</dbReference>
<dbReference type="GeneTree" id="ENSGT00940000161908"/>
<evidence type="ECO:0000313" key="9">
    <source>
        <dbReference type="Ensembl" id="ENSCPRP00005024187.1"/>
    </source>
</evidence>
<dbReference type="GO" id="GO:0005929">
    <property type="term" value="C:cilium"/>
    <property type="evidence" value="ECO:0007669"/>
    <property type="project" value="TreeGrafter"/>
</dbReference>
<feature type="domain" description="Tubby C-terminal" evidence="7">
    <location>
        <begin position="192"/>
        <end position="435"/>
    </location>
</feature>
<gene>
    <name evidence="9" type="primary">TULP2</name>
</gene>
<keyword evidence="4" id="KW-0963">Cytoplasm</keyword>
<evidence type="ECO:0000259" key="8">
    <source>
        <dbReference type="Pfam" id="PF16322"/>
    </source>
</evidence>
<evidence type="ECO:0000256" key="1">
    <source>
        <dbReference type="ARBA" id="ARBA00004496"/>
    </source>
</evidence>
<dbReference type="InterPro" id="IPR018066">
    <property type="entry name" value="Tubby_C_CS"/>
</dbReference>
<dbReference type="FunFam" id="3.20.90.10:FF:000001">
    <property type="entry name" value="Tubby-like protein"/>
    <property type="match status" value="1"/>
</dbReference>
<evidence type="ECO:0000256" key="4">
    <source>
        <dbReference type="ARBA" id="ARBA00022490"/>
    </source>
</evidence>
<feature type="compositionally biased region" description="Basic and acidic residues" evidence="6">
    <location>
        <begin position="65"/>
        <end position="88"/>
    </location>
</feature>
<dbReference type="Pfam" id="PF01167">
    <property type="entry name" value="Tub"/>
    <property type="match status" value="1"/>
</dbReference>
<dbReference type="Ensembl" id="ENSCPRT00005028237.1">
    <property type="protein sequence ID" value="ENSCPRP00005024187.1"/>
    <property type="gene ID" value="ENSCPRG00005016777.1"/>
</dbReference>
<dbReference type="GO" id="GO:0005576">
    <property type="term" value="C:extracellular region"/>
    <property type="evidence" value="ECO:0007669"/>
    <property type="project" value="UniProtKB-SubCell"/>
</dbReference>
<comment type="subcellular location">
    <subcellularLocation>
        <location evidence="1">Cytoplasm</location>
    </subcellularLocation>
    <subcellularLocation>
        <location evidence="2">Secreted</location>
    </subcellularLocation>
</comment>
<dbReference type="PRINTS" id="PR01574">
    <property type="entry name" value="TUBBYPROTEIN"/>
</dbReference>
<organism evidence="9 10">
    <name type="scientific">Crocodylus porosus</name>
    <name type="common">Saltwater crocodile</name>
    <name type="synonym">Estuarine crocodile</name>
    <dbReference type="NCBI Taxonomy" id="8502"/>
    <lineage>
        <taxon>Eukaryota</taxon>
        <taxon>Metazoa</taxon>
        <taxon>Chordata</taxon>
        <taxon>Craniata</taxon>
        <taxon>Vertebrata</taxon>
        <taxon>Euteleostomi</taxon>
        <taxon>Archelosauria</taxon>
        <taxon>Archosauria</taxon>
        <taxon>Crocodylia</taxon>
        <taxon>Longirostres</taxon>
        <taxon>Crocodylidae</taxon>
        <taxon>Crocodylus</taxon>
    </lineage>
</organism>
<feature type="compositionally biased region" description="Polar residues" evidence="6">
    <location>
        <begin position="97"/>
        <end position="108"/>
    </location>
</feature>
<dbReference type="PROSITE" id="PS01200">
    <property type="entry name" value="TUB_1"/>
    <property type="match status" value="1"/>
</dbReference>
<dbReference type="AlphaFoldDB" id="A0A7M4FHS9"/>
<comment type="similarity">
    <text evidence="3">Belongs to the TUB family.</text>
</comment>
<dbReference type="Pfam" id="PF16322">
    <property type="entry name" value="Tub_N"/>
    <property type="match status" value="1"/>
</dbReference>
<evidence type="ECO:0000256" key="3">
    <source>
        <dbReference type="ARBA" id="ARBA00007129"/>
    </source>
</evidence>
<feature type="region of interest" description="Disordered" evidence="6">
    <location>
        <begin position="57"/>
        <end position="128"/>
    </location>
</feature>
<dbReference type="Gene3D" id="3.20.90.10">
    <property type="entry name" value="Tubby Protein, Chain A"/>
    <property type="match status" value="1"/>
</dbReference>
<protein>
    <submittedName>
        <fullName evidence="9">TUB like protein 2</fullName>
    </submittedName>
</protein>
<name>A0A7M4FHS9_CROPO</name>
<evidence type="ECO:0000256" key="5">
    <source>
        <dbReference type="ARBA" id="ARBA00022525"/>
    </source>
</evidence>
<sequence>MHQGCYRRLPPCPNSPPDTLTLLSSCSLAEEATSLRQQKLEQQRRLFEKKQRWKRQEPLMVRANPDSKVKQRRGRQPEERTPLVDLRPHPLSASGKVESQPQPLSAVSDSPCLSAGTSNPNLESVPEDHPAANARVNKNQGPDAQGEAPVISGTQAVPTWPALVEGISQLTEDEAGTPPPPLQVDDVAEFVLHPAPQGLTVRCRITRDRKGIDRGVFPFYYLHLEREDGKKLFLMAGRKRKKSKTSNYLISLDPIDLSRNGDSFIGKVRSNVLGTRFTVFDNGINPDKKPFIPETAQIRQELGAICYETNVLGFRGPRRMTVIIPGMDTDNERISIQPKNEHETLLSRYQNRNLQNLLVLQNKVPAWNAETQSYVLNFHGRVTQASVKNFQIVPDHDSEYIVLQFGRVAPDVFTMDYCFPLCALQAFAICLSSFDGKLACD</sequence>
<evidence type="ECO:0000256" key="6">
    <source>
        <dbReference type="SAM" id="MobiDB-lite"/>
    </source>
</evidence>
<keyword evidence="10" id="KW-1185">Reference proteome</keyword>